<feature type="domain" description="DUF2423" evidence="2">
    <location>
        <begin position="1"/>
        <end position="42"/>
    </location>
</feature>
<comment type="caution">
    <text evidence="3">The sequence shown here is derived from an EMBL/GenBank/DDBJ whole genome shotgun (WGS) entry which is preliminary data.</text>
</comment>
<organism evidence="3 4">
    <name type="scientific">Coemansia erecta</name>
    <dbReference type="NCBI Taxonomy" id="147472"/>
    <lineage>
        <taxon>Eukaryota</taxon>
        <taxon>Fungi</taxon>
        <taxon>Fungi incertae sedis</taxon>
        <taxon>Zoopagomycota</taxon>
        <taxon>Kickxellomycotina</taxon>
        <taxon>Kickxellomycetes</taxon>
        <taxon>Kickxellales</taxon>
        <taxon>Kickxellaceae</taxon>
        <taxon>Coemansia</taxon>
    </lineage>
</organism>
<feature type="compositionally biased region" description="Basic residues" evidence="1">
    <location>
        <begin position="1"/>
        <end position="15"/>
    </location>
</feature>
<proteinExistence type="predicted"/>
<feature type="region of interest" description="Disordered" evidence="1">
    <location>
        <begin position="33"/>
        <end position="52"/>
    </location>
</feature>
<dbReference type="PANTHER" id="PTHR28219">
    <property type="entry name" value="UPF0642 PROTEIN YBL028C"/>
    <property type="match status" value="1"/>
</dbReference>
<dbReference type="OrthoDB" id="4087970at2759"/>
<accession>A0A9W8CVI4</accession>
<sequence>MAKSARSKSKIRNRNVLRAAVFGPHEQARIQRLAEKQKAAAEADAKDKADDVAMDEGAATAAAASTAADNTSAKDAATGDVDMADSDSEKPQKSSRSKKRSGKIAKNQRIVKVRGSNGQLKKKRVLRWTKSTGFN</sequence>
<dbReference type="AlphaFoldDB" id="A0A9W8CVI4"/>
<name>A0A9W8CVI4_9FUNG</name>
<dbReference type="Pfam" id="PF10338">
    <property type="entry name" value="YBL028C_N"/>
    <property type="match status" value="1"/>
</dbReference>
<feature type="compositionally biased region" description="Basic and acidic residues" evidence="1">
    <location>
        <begin position="33"/>
        <end position="51"/>
    </location>
</feature>
<dbReference type="InterPro" id="IPR019434">
    <property type="entry name" value="DUF2423"/>
</dbReference>
<evidence type="ECO:0000313" key="3">
    <source>
        <dbReference type="EMBL" id="KAJ1724917.1"/>
    </source>
</evidence>
<feature type="region of interest" description="Disordered" evidence="1">
    <location>
        <begin position="57"/>
        <end position="135"/>
    </location>
</feature>
<feature type="compositionally biased region" description="Basic residues" evidence="1">
    <location>
        <begin position="93"/>
        <end position="103"/>
    </location>
</feature>
<gene>
    <name evidence="3" type="ORF">LPJ53_000841</name>
</gene>
<reference evidence="3" key="1">
    <citation type="submission" date="2022-07" db="EMBL/GenBank/DDBJ databases">
        <title>Phylogenomic reconstructions and comparative analyses of Kickxellomycotina fungi.</title>
        <authorList>
            <person name="Reynolds N.K."/>
            <person name="Stajich J.E."/>
            <person name="Barry K."/>
            <person name="Grigoriev I.V."/>
            <person name="Crous P."/>
            <person name="Smith M.E."/>
        </authorList>
    </citation>
    <scope>NUCLEOTIDE SEQUENCE</scope>
    <source>
        <strain evidence="3">NBRC 32514</strain>
    </source>
</reference>
<feature type="compositionally biased region" description="Low complexity" evidence="1">
    <location>
        <begin position="57"/>
        <end position="78"/>
    </location>
</feature>
<evidence type="ECO:0000313" key="4">
    <source>
        <dbReference type="Proteomes" id="UP001149813"/>
    </source>
</evidence>
<dbReference type="PANTHER" id="PTHR28219:SF1">
    <property type="entry name" value="UPF0642 PROTEIN YBL028C"/>
    <property type="match status" value="1"/>
</dbReference>
<feature type="region of interest" description="Disordered" evidence="1">
    <location>
        <begin position="1"/>
        <end position="25"/>
    </location>
</feature>
<evidence type="ECO:0000256" key="1">
    <source>
        <dbReference type="SAM" id="MobiDB-lite"/>
    </source>
</evidence>
<evidence type="ECO:0000259" key="2">
    <source>
        <dbReference type="Pfam" id="PF10338"/>
    </source>
</evidence>
<dbReference type="Proteomes" id="UP001149813">
    <property type="component" value="Unassembled WGS sequence"/>
</dbReference>
<dbReference type="GO" id="GO:0030687">
    <property type="term" value="C:preribosome, large subunit precursor"/>
    <property type="evidence" value="ECO:0007669"/>
    <property type="project" value="TreeGrafter"/>
</dbReference>
<dbReference type="EMBL" id="JANBOJ010000017">
    <property type="protein sequence ID" value="KAJ1724917.1"/>
    <property type="molecule type" value="Genomic_DNA"/>
</dbReference>
<keyword evidence="4" id="KW-1185">Reference proteome</keyword>
<protein>
    <recommendedName>
        <fullName evidence="2">DUF2423 domain-containing protein</fullName>
    </recommendedName>
</protein>